<proteinExistence type="predicted"/>
<dbReference type="SUPFAM" id="SSF56219">
    <property type="entry name" value="DNase I-like"/>
    <property type="match status" value="1"/>
</dbReference>
<evidence type="ECO:0000313" key="3">
    <source>
        <dbReference type="Proteomes" id="UP000053820"/>
    </source>
</evidence>
<dbReference type="Gene3D" id="3.60.10.10">
    <property type="entry name" value="Endonuclease/exonuclease/phosphatase"/>
    <property type="match status" value="1"/>
</dbReference>
<reference evidence="2 3" key="1">
    <citation type="submission" date="2014-04" db="EMBL/GenBank/DDBJ databases">
        <title>Evolutionary Origins and Diversification of the Mycorrhizal Mutualists.</title>
        <authorList>
            <consortium name="DOE Joint Genome Institute"/>
            <consortium name="Mycorrhizal Genomics Consortium"/>
            <person name="Kohler A."/>
            <person name="Kuo A."/>
            <person name="Nagy L.G."/>
            <person name="Floudas D."/>
            <person name="Copeland A."/>
            <person name="Barry K.W."/>
            <person name="Cichocki N."/>
            <person name="Veneault-Fourrey C."/>
            <person name="LaButti K."/>
            <person name="Lindquist E.A."/>
            <person name="Lipzen A."/>
            <person name="Lundell T."/>
            <person name="Morin E."/>
            <person name="Murat C."/>
            <person name="Riley R."/>
            <person name="Ohm R."/>
            <person name="Sun H."/>
            <person name="Tunlid A."/>
            <person name="Henrissat B."/>
            <person name="Grigoriev I.V."/>
            <person name="Hibbett D.S."/>
            <person name="Martin F."/>
        </authorList>
    </citation>
    <scope>NUCLEOTIDE SEQUENCE [LARGE SCALE GENOMIC DNA]</scope>
    <source>
        <strain evidence="2 3">MD-312</strain>
    </source>
</reference>
<gene>
    <name evidence="2" type="ORF">HYDPIDRAFT_140820</name>
</gene>
<dbReference type="Proteomes" id="UP000053820">
    <property type="component" value="Unassembled WGS sequence"/>
</dbReference>
<organism evidence="2 3">
    <name type="scientific">Hydnomerulius pinastri MD-312</name>
    <dbReference type="NCBI Taxonomy" id="994086"/>
    <lineage>
        <taxon>Eukaryota</taxon>
        <taxon>Fungi</taxon>
        <taxon>Dikarya</taxon>
        <taxon>Basidiomycota</taxon>
        <taxon>Agaricomycotina</taxon>
        <taxon>Agaricomycetes</taxon>
        <taxon>Agaricomycetidae</taxon>
        <taxon>Boletales</taxon>
        <taxon>Boletales incertae sedis</taxon>
        <taxon>Leucogyrophana</taxon>
    </lineage>
</organism>
<dbReference type="HOGENOM" id="CLU_049840_0_0_1"/>
<dbReference type="OrthoDB" id="3264871at2759"/>
<name>A0A0C9W0E9_9AGAM</name>
<dbReference type="EMBL" id="KN839891">
    <property type="protein sequence ID" value="KIJ59328.1"/>
    <property type="molecule type" value="Genomic_DNA"/>
</dbReference>
<accession>A0A0C9W0E9</accession>
<sequence>MSSIDPSHPNAKGVAIVINKHITNTSGIKLVELVPGRALLATIPWHREEHLNVLNVYAPNEPATNETFWTEVLDKLQGQPRPDVLLGDFNMIEDALDRLPPHMDARPAMDAMCKLKSEMHLVDGWRAENPDSTAFTFSQSRAQGGRQSRIDRIYIQQDALIHTKDWKIDPSGIPTDHQLVSARISDRRMPYVGKGRWTLPIFILNDKNVTTAILSKGIDLQREIEESKNNRSDIRNPQTLFKAFKDEAIQICRSEAKKAIPKIQQRMNTLKANLKSTLADSSLSEEERR</sequence>
<dbReference type="InterPro" id="IPR036691">
    <property type="entry name" value="Endo/exonu/phosph_ase_sf"/>
</dbReference>
<keyword evidence="3" id="KW-1185">Reference proteome</keyword>
<evidence type="ECO:0000313" key="2">
    <source>
        <dbReference type="EMBL" id="KIJ59328.1"/>
    </source>
</evidence>
<feature type="non-terminal residue" evidence="2">
    <location>
        <position position="289"/>
    </location>
</feature>
<dbReference type="InterPro" id="IPR005135">
    <property type="entry name" value="Endo/exonuclease/phosphatase"/>
</dbReference>
<feature type="domain" description="Endonuclease/exonuclease/phosphatase" evidence="1">
    <location>
        <begin position="9"/>
        <end position="177"/>
    </location>
</feature>
<protein>
    <recommendedName>
        <fullName evidence="1">Endonuclease/exonuclease/phosphatase domain-containing protein</fullName>
    </recommendedName>
</protein>
<dbReference type="AlphaFoldDB" id="A0A0C9W0E9"/>
<dbReference type="GO" id="GO:0003824">
    <property type="term" value="F:catalytic activity"/>
    <property type="evidence" value="ECO:0007669"/>
    <property type="project" value="InterPro"/>
</dbReference>
<dbReference type="Pfam" id="PF03372">
    <property type="entry name" value="Exo_endo_phos"/>
    <property type="match status" value="1"/>
</dbReference>
<evidence type="ECO:0000259" key="1">
    <source>
        <dbReference type="Pfam" id="PF03372"/>
    </source>
</evidence>